<dbReference type="PANTHER" id="PTHR23355">
    <property type="entry name" value="RIBONUCLEASE"/>
    <property type="match status" value="1"/>
</dbReference>
<evidence type="ECO:0000256" key="1">
    <source>
        <dbReference type="SAM" id="MobiDB-lite"/>
    </source>
</evidence>
<organism evidence="2 3">
    <name type="scientific">Castilleja foliolosa</name>
    <dbReference type="NCBI Taxonomy" id="1961234"/>
    <lineage>
        <taxon>Eukaryota</taxon>
        <taxon>Viridiplantae</taxon>
        <taxon>Streptophyta</taxon>
        <taxon>Embryophyta</taxon>
        <taxon>Tracheophyta</taxon>
        <taxon>Spermatophyta</taxon>
        <taxon>Magnoliopsida</taxon>
        <taxon>eudicotyledons</taxon>
        <taxon>Gunneridae</taxon>
        <taxon>Pentapetalae</taxon>
        <taxon>asterids</taxon>
        <taxon>lamiids</taxon>
        <taxon>Lamiales</taxon>
        <taxon>Orobanchaceae</taxon>
        <taxon>Pedicularideae</taxon>
        <taxon>Castillejinae</taxon>
        <taxon>Castilleja</taxon>
    </lineage>
</organism>
<evidence type="ECO:0000313" key="2">
    <source>
        <dbReference type="EMBL" id="KAL3641284.1"/>
    </source>
</evidence>
<dbReference type="Proteomes" id="UP001632038">
    <property type="component" value="Unassembled WGS sequence"/>
</dbReference>
<dbReference type="InterPro" id="IPR050180">
    <property type="entry name" value="RNR_Ribonuclease"/>
</dbReference>
<keyword evidence="3" id="KW-1185">Reference proteome</keyword>
<evidence type="ECO:0000313" key="3">
    <source>
        <dbReference type="Proteomes" id="UP001632038"/>
    </source>
</evidence>
<feature type="compositionally biased region" description="Basic residues" evidence="1">
    <location>
        <begin position="19"/>
        <end position="35"/>
    </location>
</feature>
<reference evidence="3" key="1">
    <citation type="journal article" date="2024" name="IScience">
        <title>Strigolactones Initiate the Formation of Haustorium-like Structures in Castilleja.</title>
        <authorList>
            <person name="Buerger M."/>
            <person name="Peterson D."/>
            <person name="Chory J."/>
        </authorList>
    </citation>
    <scope>NUCLEOTIDE SEQUENCE [LARGE SCALE GENOMIC DNA]</scope>
</reference>
<dbReference type="PANTHER" id="PTHR23355:SF9">
    <property type="entry name" value="DIS3-LIKE EXONUCLEASE 2"/>
    <property type="match status" value="1"/>
</dbReference>
<sequence length="231" mass="25978">MGGFSLTTQNHVENDSNSSRKKKRKVRRKKSKKTNHSPSDSVAALKHYVPCSRNVADVKMLYTWALLQKKILYFEARVMGIGPRFMSLYIPKLAIERHIYYDEVEGLTVEWLDDTSTLLLSQSMHEPPPNKKSSSVKLRPLDETAMIVSPTHDSRLDRTYLAGDHDDGDGYNIDPPFFPLTLHRLSTIPVAVHTRDGGGGPLDIVARLYVNSYFHEGLDSDGSLYSSIASN</sequence>
<proteinExistence type="predicted"/>
<name>A0ABD3DJJ5_9LAMI</name>
<feature type="region of interest" description="Disordered" evidence="1">
    <location>
        <begin position="1"/>
        <end position="41"/>
    </location>
</feature>
<comment type="caution">
    <text evidence="2">The sequence shown here is derived from an EMBL/GenBank/DDBJ whole genome shotgun (WGS) entry which is preliminary data.</text>
</comment>
<dbReference type="AlphaFoldDB" id="A0ABD3DJJ5"/>
<protein>
    <submittedName>
        <fullName evidence="2">Uncharacterized protein</fullName>
    </submittedName>
</protein>
<feature type="compositionally biased region" description="Polar residues" evidence="1">
    <location>
        <begin position="1"/>
        <end position="11"/>
    </location>
</feature>
<gene>
    <name evidence="2" type="ORF">CASFOL_016252</name>
</gene>
<accession>A0ABD3DJJ5</accession>
<dbReference type="EMBL" id="JAVIJP010000017">
    <property type="protein sequence ID" value="KAL3641284.1"/>
    <property type="molecule type" value="Genomic_DNA"/>
</dbReference>